<sequence length="24" mass="2763">MKKLILISALLVFSTESFAQEKYC</sequence>
<evidence type="ECO:0000313" key="1">
    <source>
        <dbReference type="EMBL" id="SUZ86916.1"/>
    </source>
</evidence>
<reference evidence="1" key="1">
    <citation type="submission" date="2018-05" db="EMBL/GenBank/DDBJ databases">
        <authorList>
            <person name="Lanie J.A."/>
            <person name="Ng W.-L."/>
            <person name="Kazmierczak K.M."/>
            <person name="Andrzejewski T.M."/>
            <person name="Davidsen T.M."/>
            <person name="Wayne K.J."/>
            <person name="Tettelin H."/>
            <person name="Glass J.I."/>
            <person name="Rusch D."/>
            <person name="Podicherti R."/>
            <person name="Tsui H.-C.T."/>
            <person name="Winkler M.E."/>
        </authorList>
    </citation>
    <scope>NUCLEOTIDE SEQUENCE</scope>
</reference>
<gene>
    <name evidence="1" type="ORF">METZ01_LOCUS39770</name>
</gene>
<accession>A0A381R582</accession>
<proteinExistence type="predicted"/>
<protein>
    <submittedName>
        <fullName evidence="1">Uncharacterized protein</fullName>
    </submittedName>
</protein>
<dbReference type="EMBL" id="UINC01001704">
    <property type="protein sequence ID" value="SUZ86916.1"/>
    <property type="molecule type" value="Genomic_DNA"/>
</dbReference>
<dbReference type="AlphaFoldDB" id="A0A381R582"/>
<organism evidence="1">
    <name type="scientific">marine metagenome</name>
    <dbReference type="NCBI Taxonomy" id="408172"/>
    <lineage>
        <taxon>unclassified sequences</taxon>
        <taxon>metagenomes</taxon>
        <taxon>ecological metagenomes</taxon>
    </lineage>
</organism>
<feature type="non-terminal residue" evidence="1">
    <location>
        <position position="24"/>
    </location>
</feature>
<name>A0A381R582_9ZZZZ</name>